<protein>
    <submittedName>
        <fullName evidence="1">Uncharacterized protein</fullName>
    </submittedName>
</protein>
<dbReference type="KEGG" id="rof:AAGW17_00665"/>
<gene>
    <name evidence="1" type="ORF">AAGW17_00665</name>
</gene>
<name>A0AAU7BZ52_9RICK</name>
<dbReference type="AlphaFoldDB" id="A0AAU7BZ52"/>
<evidence type="ECO:0000313" key="1">
    <source>
        <dbReference type="EMBL" id="XBG66417.1"/>
    </source>
</evidence>
<dbReference type="RefSeq" id="WP_347939034.1">
    <property type="nucleotide sequence ID" value="NZ_CP157197.1"/>
</dbReference>
<accession>A0AAU7BZ52</accession>
<reference evidence="1" key="1">
    <citation type="submission" date="2024-05" db="EMBL/GenBank/DDBJ databases">
        <title>Characterization of a novel Rickettsia species. (Rickettsia oklahomia sp. nov.) from Amblyomma americanum ticks.</title>
        <authorList>
            <person name="Korla P.K."/>
            <person name="Karounos M."/>
            <person name="Wilson J.M."/>
            <person name="Little S.E."/>
            <person name="Qurollo B.A."/>
        </authorList>
    </citation>
    <scope>NUCLEOTIDE SEQUENCE</scope>
    <source>
        <strain evidence="1">Oklahoma-10</strain>
    </source>
</reference>
<sequence length="45" mass="5227">MESFSLQNLDTINNKADVEAIIVEPLLKFLDYSQDSIKRKDSIQR</sequence>
<proteinExistence type="predicted"/>
<dbReference type="EMBL" id="CP157197">
    <property type="protein sequence ID" value="XBG66417.1"/>
    <property type="molecule type" value="Genomic_DNA"/>
</dbReference>
<organism evidence="1">
    <name type="scientific">Rickettsia oklahomensis</name>
    <dbReference type="NCBI Taxonomy" id="3141789"/>
    <lineage>
        <taxon>Bacteria</taxon>
        <taxon>Pseudomonadati</taxon>
        <taxon>Pseudomonadota</taxon>
        <taxon>Alphaproteobacteria</taxon>
        <taxon>Rickettsiales</taxon>
        <taxon>Rickettsiaceae</taxon>
        <taxon>Rickettsieae</taxon>
        <taxon>Rickettsia</taxon>
        <taxon>belli group</taxon>
    </lineage>
</organism>